<evidence type="ECO:0000256" key="7">
    <source>
        <dbReference type="ARBA" id="ARBA00022927"/>
    </source>
</evidence>
<dbReference type="Gene3D" id="3.30.1150.10">
    <property type="match status" value="1"/>
</dbReference>
<dbReference type="NCBIfam" id="TIGR01352">
    <property type="entry name" value="tonB_Cterm"/>
    <property type="match status" value="1"/>
</dbReference>
<comment type="subcellular location">
    <subcellularLocation>
        <location evidence="1">Cell inner membrane</location>
        <topology evidence="1">Single-pass membrane protein</topology>
        <orientation evidence="1">Periplasmic side</orientation>
    </subcellularLocation>
</comment>
<feature type="domain" description="TonB C-terminal" evidence="10">
    <location>
        <begin position="93"/>
        <end position="182"/>
    </location>
</feature>
<evidence type="ECO:0000256" key="9">
    <source>
        <dbReference type="ARBA" id="ARBA00023136"/>
    </source>
</evidence>
<dbReference type="PANTHER" id="PTHR33446:SF2">
    <property type="entry name" value="PROTEIN TONB"/>
    <property type="match status" value="1"/>
</dbReference>
<evidence type="ECO:0000256" key="1">
    <source>
        <dbReference type="ARBA" id="ARBA00004383"/>
    </source>
</evidence>
<dbReference type="GO" id="GO:0031992">
    <property type="term" value="F:energy transducer activity"/>
    <property type="evidence" value="ECO:0007669"/>
    <property type="project" value="TreeGrafter"/>
</dbReference>
<dbReference type="InterPro" id="IPR051045">
    <property type="entry name" value="TonB-dependent_transducer"/>
</dbReference>
<evidence type="ECO:0000256" key="3">
    <source>
        <dbReference type="ARBA" id="ARBA00022448"/>
    </source>
</evidence>
<evidence type="ECO:0000256" key="2">
    <source>
        <dbReference type="ARBA" id="ARBA00006555"/>
    </source>
</evidence>
<dbReference type="PROSITE" id="PS52015">
    <property type="entry name" value="TONB_CTD"/>
    <property type="match status" value="1"/>
</dbReference>
<dbReference type="Proteomes" id="UP000619457">
    <property type="component" value="Unassembled WGS sequence"/>
</dbReference>
<keyword evidence="4" id="KW-1003">Cell membrane</keyword>
<evidence type="ECO:0000256" key="8">
    <source>
        <dbReference type="ARBA" id="ARBA00022989"/>
    </source>
</evidence>
<keyword evidence="3" id="KW-0813">Transport</keyword>
<name>A0A918Q4A0_9BACT</name>
<evidence type="ECO:0000256" key="5">
    <source>
        <dbReference type="ARBA" id="ARBA00022519"/>
    </source>
</evidence>
<proteinExistence type="inferred from homology"/>
<protein>
    <recommendedName>
        <fullName evidence="10">TonB C-terminal domain-containing protein</fullName>
    </recommendedName>
</protein>
<dbReference type="GO" id="GO:0055085">
    <property type="term" value="P:transmembrane transport"/>
    <property type="evidence" value="ECO:0007669"/>
    <property type="project" value="InterPro"/>
</dbReference>
<keyword evidence="12" id="KW-1185">Reference proteome</keyword>
<evidence type="ECO:0000256" key="4">
    <source>
        <dbReference type="ARBA" id="ARBA00022475"/>
    </source>
</evidence>
<evidence type="ECO:0000313" key="11">
    <source>
        <dbReference type="EMBL" id="GGZ32461.1"/>
    </source>
</evidence>
<keyword evidence="8" id="KW-1133">Transmembrane helix</keyword>
<dbReference type="RefSeq" id="WP_018475976.1">
    <property type="nucleotide sequence ID" value="NZ_BMWX01000004.1"/>
</dbReference>
<accession>A0A918Q4A0</accession>
<keyword evidence="5" id="KW-0997">Cell inner membrane</keyword>
<comment type="caution">
    <text evidence="11">The sequence shown here is derived from an EMBL/GenBank/DDBJ whole genome shotgun (WGS) entry which is preliminary data.</text>
</comment>
<dbReference type="GO" id="GO:0098797">
    <property type="term" value="C:plasma membrane protein complex"/>
    <property type="evidence" value="ECO:0007669"/>
    <property type="project" value="TreeGrafter"/>
</dbReference>
<gene>
    <name evidence="11" type="ORF">GCM10007049_27440</name>
</gene>
<keyword evidence="6" id="KW-0812">Transmembrane</keyword>
<reference evidence="11" key="1">
    <citation type="journal article" date="2014" name="Int. J. Syst. Evol. Microbiol.">
        <title>Complete genome sequence of Corynebacterium casei LMG S-19264T (=DSM 44701T), isolated from a smear-ripened cheese.</title>
        <authorList>
            <consortium name="US DOE Joint Genome Institute (JGI-PGF)"/>
            <person name="Walter F."/>
            <person name="Albersmeier A."/>
            <person name="Kalinowski J."/>
            <person name="Ruckert C."/>
        </authorList>
    </citation>
    <scope>NUCLEOTIDE SEQUENCE</scope>
    <source>
        <strain evidence="11">KCTC 12368</strain>
    </source>
</reference>
<keyword evidence="9" id="KW-0472">Membrane</keyword>
<keyword evidence="7" id="KW-0653">Protein transport</keyword>
<evidence type="ECO:0000259" key="10">
    <source>
        <dbReference type="PROSITE" id="PS52015"/>
    </source>
</evidence>
<dbReference type="SUPFAM" id="SSF74653">
    <property type="entry name" value="TolA/TonB C-terminal domain"/>
    <property type="match status" value="1"/>
</dbReference>
<evidence type="ECO:0000313" key="12">
    <source>
        <dbReference type="Proteomes" id="UP000619457"/>
    </source>
</evidence>
<dbReference type="InterPro" id="IPR037682">
    <property type="entry name" value="TonB_C"/>
</dbReference>
<dbReference type="AlphaFoldDB" id="A0A918Q4A0"/>
<comment type="similarity">
    <text evidence="2">Belongs to the TonB family.</text>
</comment>
<dbReference type="EMBL" id="BMWX01000004">
    <property type="protein sequence ID" value="GGZ32461.1"/>
    <property type="molecule type" value="Genomic_DNA"/>
</dbReference>
<dbReference type="Pfam" id="PF03544">
    <property type="entry name" value="TonB_C"/>
    <property type="match status" value="1"/>
</dbReference>
<reference evidence="11" key="2">
    <citation type="submission" date="2020-09" db="EMBL/GenBank/DDBJ databases">
        <authorList>
            <person name="Sun Q."/>
            <person name="Kim S."/>
        </authorList>
    </citation>
    <scope>NUCLEOTIDE SEQUENCE</scope>
    <source>
        <strain evidence="11">KCTC 12368</strain>
    </source>
</reference>
<dbReference type="PANTHER" id="PTHR33446">
    <property type="entry name" value="PROTEIN TONB-RELATED"/>
    <property type="match status" value="1"/>
</dbReference>
<evidence type="ECO:0000256" key="6">
    <source>
        <dbReference type="ARBA" id="ARBA00022692"/>
    </source>
</evidence>
<sequence length="182" mass="20958">MLKHAKYHIQSRWGTIQKKETEKFKLNSNQIEIKKRIMKSTLILIIAMLISSWSYAQNQTSNDLDVDKNYEEVVAVKNQGGFSLVESWAKYPNGEKGITELITDNLKYPEKAVKKKIEGIVTIKYVVQVDGTVGEIEVTKSVHPLLDNEAIRVIRLMEKWEPSIQRGKAVKTAYNQDFKFEL</sequence>
<dbReference type="InterPro" id="IPR006260">
    <property type="entry name" value="TonB/TolA_C"/>
</dbReference>
<organism evidence="11 12">
    <name type="scientific">Echinicola pacifica</name>
    <dbReference type="NCBI Taxonomy" id="346377"/>
    <lineage>
        <taxon>Bacteria</taxon>
        <taxon>Pseudomonadati</taxon>
        <taxon>Bacteroidota</taxon>
        <taxon>Cytophagia</taxon>
        <taxon>Cytophagales</taxon>
        <taxon>Cyclobacteriaceae</taxon>
        <taxon>Echinicola</taxon>
    </lineage>
</organism>
<dbReference type="GO" id="GO:0015031">
    <property type="term" value="P:protein transport"/>
    <property type="evidence" value="ECO:0007669"/>
    <property type="project" value="UniProtKB-KW"/>
</dbReference>